<feature type="domain" description="Nose resistant-to-fluoxetine protein N-terminal" evidence="4">
    <location>
        <begin position="59"/>
        <end position="203"/>
    </location>
</feature>
<feature type="transmembrane region" description="Helical" evidence="1">
    <location>
        <begin position="475"/>
        <end position="496"/>
    </location>
</feature>
<dbReference type="Pfam" id="PF01757">
    <property type="entry name" value="Acyl_transf_3"/>
    <property type="match status" value="1"/>
</dbReference>
<keyword evidence="1" id="KW-0472">Membrane</keyword>
<evidence type="ECO:0000313" key="6">
    <source>
        <dbReference type="Proteomes" id="UP001549920"/>
    </source>
</evidence>
<keyword evidence="2" id="KW-0732">Signal</keyword>
<evidence type="ECO:0000256" key="2">
    <source>
        <dbReference type="SAM" id="SignalP"/>
    </source>
</evidence>
<feature type="transmembrane region" description="Helical" evidence="1">
    <location>
        <begin position="635"/>
        <end position="658"/>
    </location>
</feature>
<protein>
    <recommendedName>
        <fullName evidence="7">Nose resistant to fluoxetine protein 6</fullName>
    </recommendedName>
</protein>
<feature type="transmembrane region" description="Helical" evidence="1">
    <location>
        <begin position="664"/>
        <end position="685"/>
    </location>
</feature>
<feature type="transmembrane region" description="Helical" evidence="1">
    <location>
        <begin position="338"/>
        <end position="365"/>
    </location>
</feature>
<dbReference type="EMBL" id="JBEUOH010000012">
    <property type="protein sequence ID" value="KAL0881126.1"/>
    <property type="molecule type" value="Genomic_DNA"/>
</dbReference>
<dbReference type="Proteomes" id="UP001549920">
    <property type="component" value="Unassembled WGS sequence"/>
</dbReference>
<keyword evidence="1" id="KW-1133">Transmembrane helix</keyword>
<evidence type="ECO:0008006" key="7">
    <source>
        <dbReference type="Google" id="ProtNLM"/>
    </source>
</evidence>
<evidence type="ECO:0000259" key="3">
    <source>
        <dbReference type="Pfam" id="PF01757"/>
    </source>
</evidence>
<feature type="transmembrane region" description="Helical" evidence="1">
    <location>
        <begin position="448"/>
        <end position="468"/>
    </location>
</feature>
<feature type="signal peptide" evidence="2">
    <location>
        <begin position="1"/>
        <end position="20"/>
    </location>
</feature>
<dbReference type="InterPro" id="IPR002656">
    <property type="entry name" value="Acyl_transf_3_dom"/>
</dbReference>
<name>A0ABR3HX33_LOXSC</name>
<feature type="transmembrane region" description="Helical" evidence="1">
    <location>
        <begin position="516"/>
        <end position="541"/>
    </location>
</feature>
<reference evidence="5 6" key="1">
    <citation type="submission" date="2024-06" db="EMBL/GenBank/DDBJ databases">
        <title>A chromosome-level genome assembly of beet webworm, Loxostege sticticalis.</title>
        <authorList>
            <person name="Zhang Y."/>
        </authorList>
    </citation>
    <scope>NUCLEOTIDE SEQUENCE [LARGE SCALE GENOMIC DNA]</scope>
    <source>
        <strain evidence="5">AQ026</strain>
        <tissue evidence="5">Whole body</tissue>
    </source>
</reference>
<feature type="transmembrane region" description="Helical" evidence="1">
    <location>
        <begin position="553"/>
        <end position="578"/>
    </location>
</feature>
<organism evidence="5 6">
    <name type="scientific">Loxostege sticticalis</name>
    <name type="common">Beet webworm moth</name>
    <dbReference type="NCBI Taxonomy" id="481309"/>
    <lineage>
        <taxon>Eukaryota</taxon>
        <taxon>Metazoa</taxon>
        <taxon>Ecdysozoa</taxon>
        <taxon>Arthropoda</taxon>
        <taxon>Hexapoda</taxon>
        <taxon>Insecta</taxon>
        <taxon>Pterygota</taxon>
        <taxon>Neoptera</taxon>
        <taxon>Endopterygota</taxon>
        <taxon>Lepidoptera</taxon>
        <taxon>Glossata</taxon>
        <taxon>Ditrysia</taxon>
        <taxon>Pyraloidea</taxon>
        <taxon>Crambidae</taxon>
        <taxon>Pyraustinae</taxon>
        <taxon>Loxostege</taxon>
    </lineage>
</organism>
<keyword evidence="6" id="KW-1185">Reference proteome</keyword>
<dbReference type="Pfam" id="PF20146">
    <property type="entry name" value="NRF"/>
    <property type="match status" value="1"/>
</dbReference>
<evidence type="ECO:0000256" key="1">
    <source>
        <dbReference type="SAM" id="Phobius"/>
    </source>
</evidence>
<feature type="transmembrane region" description="Helical" evidence="1">
    <location>
        <begin position="386"/>
        <end position="404"/>
    </location>
</feature>
<evidence type="ECO:0000313" key="5">
    <source>
        <dbReference type="EMBL" id="KAL0881126.1"/>
    </source>
</evidence>
<dbReference type="PANTHER" id="PTHR11161:SF0">
    <property type="entry name" value="O-ACYLTRANSFERASE LIKE PROTEIN"/>
    <property type="match status" value="1"/>
</dbReference>
<accession>A0ABR3HX33</accession>
<dbReference type="InterPro" id="IPR006621">
    <property type="entry name" value="Nose-resist-to-fluoxetine_N"/>
</dbReference>
<feature type="chain" id="PRO_5045045012" description="Nose resistant to fluoxetine protein 6" evidence="2">
    <location>
        <begin position="21"/>
        <end position="740"/>
    </location>
</feature>
<dbReference type="PANTHER" id="PTHR11161">
    <property type="entry name" value="O-ACYLTRANSFERASE"/>
    <property type="match status" value="1"/>
</dbReference>
<evidence type="ECO:0000259" key="4">
    <source>
        <dbReference type="Pfam" id="PF20146"/>
    </source>
</evidence>
<dbReference type="InterPro" id="IPR052728">
    <property type="entry name" value="O2_lipid_transport_reg"/>
</dbReference>
<keyword evidence="1" id="KW-0812">Transmembrane</keyword>
<sequence>MYLFFSYTVLCAFSVLSVNAYMDPVTPTTNHALDLQLYEDVIDLEQCEEQLAYIMQNNTGLRNRFIDASFRPPRSILKGNTRDTGNYFQCLDISQQVEDMDIGGKYSVVQIPLQQDNFELPSIPELILPEFDWPEFPWPEWNPNTTHYDDELLTKIESYEKAKYGMQRFLGEDVGPRTTSNSSLAGMRMELAFCIPKVCTPKHAFDALTMNLTANLTMQEAFVRLPNDKPWVAADYVAVVLFSFIGLLTVLCTSYDVRHTVLLKRDPKKANKMFTLFSIYTNTKNFFVFHSNPNAITCLDGIRSFAMMWVIVGHTFVTQLSYIPENPLDIFAFVQSFWGLWITSGTITVDTFFMISGLLLVYTTAAKVSRMALLKNLHLFYLNRILRMYPVLAAVILIQASFLHRTTDGPYWNTVAKNVNDCRLNWWSTLLFVQNWVNPLNMCLSHTWYLAIDIQLYIASPIVLFWVLGKSSRKAWAAMAAALVVSVAGATTYNVINEFQSIPVALGRPQADWDHYLIYYYVHTLNRISPFIVGMIVGYILHIYRGKTVRMPWILAALLWIVAGTASFLVVLASYFNIQPDWDNQLADNIINSSIRPVWAASIGWLVFACKHGYGAPVNWILSLHVFKILGRLSYAMYIIHYQLIFLINATALKPIYFAVNFSMYRFLVDFTLAVIASFLLNILIDFPFANIIKMFLGGGRKPPAKEKPSEPEAKLPEMEFRAVSVVENIQDEDNKKTRI</sequence>
<feature type="transmembrane region" description="Helical" evidence="1">
    <location>
        <begin position="305"/>
        <end position="323"/>
    </location>
</feature>
<feature type="domain" description="Acyltransferase 3" evidence="3">
    <location>
        <begin position="298"/>
        <end position="685"/>
    </location>
</feature>
<proteinExistence type="predicted"/>
<comment type="caution">
    <text evidence="5">The sequence shown here is derived from an EMBL/GenBank/DDBJ whole genome shotgun (WGS) entry which is preliminary data.</text>
</comment>
<gene>
    <name evidence="5" type="ORF">ABMA27_002247</name>
</gene>
<feature type="transmembrane region" description="Helical" evidence="1">
    <location>
        <begin position="236"/>
        <end position="255"/>
    </location>
</feature>